<accession>A0AAV5VRF6</accession>
<gene>
    <name evidence="1" type="ORF">PFISCL1PPCAC_12453</name>
</gene>
<reference evidence="1" key="1">
    <citation type="submission" date="2023-10" db="EMBL/GenBank/DDBJ databases">
        <title>Genome assembly of Pristionchus species.</title>
        <authorList>
            <person name="Yoshida K."/>
            <person name="Sommer R.J."/>
        </authorList>
    </citation>
    <scope>NUCLEOTIDE SEQUENCE</scope>
    <source>
        <strain evidence="1">RS5133</strain>
    </source>
</reference>
<feature type="non-terminal residue" evidence="1">
    <location>
        <position position="1"/>
    </location>
</feature>
<keyword evidence="2" id="KW-1185">Reference proteome</keyword>
<evidence type="ECO:0000313" key="2">
    <source>
        <dbReference type="Proteomes" id="UP001432322"/>
    </source>
</evidence>
<comment type="caution">
    <text evidence="1">The sequence shown here is derived from an EMBL/GenBank/DDBJ whole genome shotgun (WGS) entry which is preliminary data.</text>
</comment>
<organism evidence="1 2">
    <name type="scientific">Pristionchus fissidentatus</name>
    <dbReference type="NCBI Taxonomy" id="1538716"/>
    <lineage>
        <taxon>Eukaryota</taxon>
        <taxon>Metazoa</taxon>
        <taxon>Ecdysozoa</taxon>
        <taxon>Nematoda</taxon>
        <taxon>Chromadorea</taxon>
        <taxon>Rhabditida</taxon>
        <taxon>Rhabditina</taxon>
        <taxon>Diplogasteromorpha</taxon>
        <taxon>Diplogasteroidea</taxon>
        <taxon>Neodiplogasteridae</taxon>
        <taxon>Pristionchus</taxon>
    </lineage>
</organism>
<name>A0AAV5VRF6_9BILA</name>
<evidence type="ECO:0000313" key="1">
    <source>
        <dbReference type="EMBL" id="GMT21156.1"/>
    </source>
</evidence>
<proteinExistence type="predicted"/>
<protein>
    <submittedName>
        <fullName evidence="1">Uncharacterized protein</fullName>
    </submittedName>
</protein>
<dbReference type="AlphaFoldDB" id="A0AAV5VRF6"/>
<dbReference type="Proteomes" id="UP001432322">
    <property type="component" value="Unassembled WGS sequence"/>
</dbReference>
<dbReference type="EMBL" id="BTSY01000003">
    <property type="protein sequence ID" value="GMT21156.1"/>
    <property type="molecule type" value="Genomic_DNA"/>
</dbReference>
<sequence length="67" mass="7211">LERASDSMRALYPMNSRSVGWMYSPLCICAQAACSELEVLAHLGLVHGIADGKEGSLGQSKFLVSVR</sequence>